<dbReference type="AlphaFoldDB" id="A0AAW0MWC6"/>
<dbReference type="EMBL" id="JBBPFD010000036">
    <property type="protein sequence ID" value="KAK7880924.1"/>
    <property type="molecule type" value="Genomic_DNA"/>
</dbReference>
<name>A0AAW0MWC6_9GOBI</name>
<evidence type="ECO:0000313" key="2">
    <source>
        <dbReference type="EMBL" id="KAK7880924.1"/>
    </source>
</evidence>
<evidence type="ECO:0000256" key="1">
    <source>
        <dbReference type="SAM" id="MobiDB-lite"/>
    </source>
</evidence>
<organism evidence="2 3">
    <name type="scientific">Mugilogobius chulae</name>
    <name type="common">yellowstripe goby</name>
    <dbReference type="NCBI Taxonomy" id="88201"/>
    <lineage>
        <taxon>Eukaryota</taxon>
        <taxon>Metazoa</taxon>
        <taxon>Chordata</taxon>
        <taxon>Craniata</taxon>
        <taxon>Vertebrata</taxon>
        <taxon>Euteleostomi</taxon>
        <taxon>Actinopterygii</taxon>
        <taxon>Neopterygii</taxon>
        <taxon>Teleostei</taxon>
        <taxon>Neoteleostei</taxon>
        <taxon>Acanthomorphata</taxon>
        <taxon>Gobiaria</taxon>
        <taxon>Gobiiformes</taxon>
        <taxon>Gobioidei</taxon>
        <taxon>Gobiidae</taxon>
        <taxon>Gobionellinae</taxon>
        <taxon>Mugilogobius</taxon>
    </lineage>
</organism>
<protein>
    <submittedName>
        <fullName evidence="2">Uncharacterized protein</fullName>
    </submittedName>
</protein>
<feature type="non-terminal residue" evidence="2">
    <location>
        <position position="78"/>
    </location>
</feature>
<gene>
    <name evidence="2" type="ORF">WMY93_032433</name>
</gene>
<reference evidence="3" key="1">
    <citation type="submission" date="2024-04" db="EMBL/GenBank/DDBJ databases">
        <title>Salinicola lusitanus LLJ914,a marine bacterium isolated from the Okinawa Trough.</title>
        <authorList>
            <person name="Li J."/>
        </authorList>
    </citation>
    <scope>NUCLEOTIDE SEQUENCE [LARGE SCALE GENOMIC DNA]</scope>
</reference>
<dbReference type="Proteomes" id="UP001460270">
    <property type="component" value="Unassembled WGS sequence"/>
</dbReference>
<proteinExistence type="predicted"/>
<comment type="caution">
    <text evidence="2">The sequence shown here is derived from an EMBL/GenBank/DDBJ whole genome shotgun (WGS) entry which is preliminary data.</text>
</comment>
<keyword evidence="3" id="KW-1185">Reference proteome</keyword>
<feature type="compositionally biased region" description="Polar residues" evidence="1">
    <location>
        <begin position="48"/>
        <end position="70"/>
    </location>
</feature>
<sequence>MSTDVDTERPGSNESLSSAPVLWKVLDTFLQTQRLISPSCRPEAPASETGNSSHTHITPPTHKYNSSHTHITPPLRFY</sequence>
<evidence type="ECO:0000313" key="3">
    <source>
        <dbReference type="Proteomes" id="UP001460270"/>
    </source>
</evidence>
<feature type="region of interest" description="Disordered" evidence="1">
    <location>
        <begin position="38"/>
        <end position="78"/>
    </location>
</feature>
<accession>A0AAW0MWC6</accession>